<evidence type="ECO:0000259" key="9">
    <source>
        <dbReference type="PROSITE" id="PS50011"/>
    </source>
</evidence>
<dbReference type="PROSITE" id="PS00108">
    <property type="entry name" value="PROTEIN_KINASE_ST"/>
    <property type="match status" value="1"/>
</dbReference>
<dbReference type="GO" id="GO:0005524">
    <property type="term" value="F:ATP binding"/>
    <property type="evidence" value="ECO:0007669"/>
    <property type="project" value="UniProtKB-KW"/>
</dbReference>
<keyword evidence="2" id="KW-0723">Serine/threonine-protein kinase</keyword>
<evidence type="ECO:0000256" key="7">
    <source>
        <dbReference type="ARBA" id="ARBA00047292"/>
    </source>
</evidence>
<dbReference type="InterPro" id="IPR000719">
    <property type="entry name" value="Prot_kinase_dom"/>
</dbReference>
<dbReference type="OrthoDB" id="63267at2759"/>
<keyword evidence="6" id="KW-0067">ATP-binding</keyword>
<keyword evidence="5" id="KW-0418">Kinase</keyword>
<comment type="catalytic activity">
    <reaction evidence="7">
        <text>L-threonyl-[protein] + ATP = O-phospho-L-threonyl-[protein] + ADP + H(+)</text>
        <dbReference type="Rhea" id="RHEA:46608"/>
        <dbReference type="Rhea" id="RHEA-COMP:11060"/>
        <dbReference type="Rhea" id="RHEA-COMP:11605"/>
        <dbReference type="ChEBI" id="CHEBI:15378"/>
        <dbReference type="ChEBI" id="CHEBI:30013"/>
        <dbReference type="ChEBI" id="CHEBI:30616"/>
        <dbReference type="ChEBI" id="CHEBI:61977"/>
        <dbReference type="ChEBI" id="CHEBI:456216"/>
        <dbReference type="EC" id="2.7.11.11"/>
    </reaction>
</comment>
<name>A0A9P8L0E5_9PEZI</name>
<dbReference type="GO" id="GO:0005952">
    <property type="term" value="C:cAMP-dependent protein kinase complex"/>
    <property type="evidence" value="ECO:0007669"/>
    <property type="project" value="TreeGrafter"/>
</dbReference>
<organism evidence="11 12">
    <name type="scientific">Glutinoglossum americanum</name>
    <dbReference type="NCBI Taxonomy" id="1670608"/>
    <lineage>
        <taxon>Eukaryota</taxon>
        <taxon>Fungi</taxon>
        <taxon>Dikarya</taxon>
        <taxon>Ascomycota</taxon>
        <taxon>Pezizomycotina</taxon>
        <taxon>Geoglossomycetes</taxon>
        <taxon>Geoglossales</taxon>
        <taxon>Geoglossaceae</taxon>
        <taxon>Glutinoglossum</taxon>
    </lineage>
</organism>
<dbReference type="SMART" id="SM00220">
    <property type="entry name" value="S_TKc"/>
    <property type="match status" value="1"/>
</dbReference>
<dbReference type="AlphaFoldDB" id="A0A9P8L0E5"/>
<feature type="domain" description="AGC-kinase C-terminal" evidence="10">
    <location>
        <begin position="193"/>
        <end position="249"/>
    </location>
</feature>
<dbReference type="PROSITE" id="PS50011">
    <property type="entry name" value="PROTEIN_KINASE_DOM"/>
    <property type="match status" value="1"/>
</dbReference>
<dbReference type="Gene3D" id="3.30.200.20">
    <property type="entry name" value="Phosphorylase Kinase, domain 1"/>
    <property type="match status" value="1"/>
</dbReference>
<comment type="caution">
    <text evidence="11">The sequence shown here is derived from an EMBL/GenBank/DDBJ whole genome shotgun (WGS) entry which is preliminary data.</text>
</comment>
<comment type="catalytic activity">
    <reaction evidence="8">
        <text>L-seryl-[protein] + ATP = O-phospho-L-seryl-[protein] + ADP + H(+)</text>
        <dbReference type="Rhea" id="RHEA:17989"/>
        <dbReference type="Rhea" id="RHEA-COMP:9863"/>
        <dbReference type="Rhea" id="RHEA-COMP:11604"/>
        <dbReference type="ChEBI" id="CHEBI:15378"/>
        <dbReference type="ChEBI" id="CHEBI:29999"/>
        <dbReference type="ChEBI" id="CHEBI:30616"/>
        <dbReference type="ChEBI" id="CHEBI:83421"/>
        <dbReference type="ChEBI" id="CHEBI:456216"/>
        <dbReference type="EC" id="2.7.11.11"/>
    </reaction>
</comment>
<dbReference type="GO" id="GO:0004691">
    <property type="term" value="F:cAMP-dependent protein kinase activity"/>
    <property type="evidence" value="ECO:0007669"/>
    <property type="project" value="UniProtKB-EC"/>
</dbReference>
<dbReference type="EC" id="2.7.11.11" evidence="1"/>
<dbReference type="PANTHER" id="PTHR24353:SF37">
    <property type="entry name" value="CAMP-DEPENDENT PROTEIN KINASE CATALYTIC SUBUNIT PRKX"/>
    <property type="match status" value="1"/>
</dbReference>
<protein>
    <recommendedName>
        <fullName evidence="1">cAMP-dependent protein kinase</fullName>
        <ecNumber evidence="1">2.7.11.11</ecNumber>
    </recommendedName>
</protein>
<dbReference type="InterPro" id="IPR000961">
    <property type="entry name" value="AGC-kinase_C"/>
</dbReference>
<reference evidence="11" key="1">
    <citation type="submission" date="2021-03" db="EMBL/GenBank/DDBJ databases">
        <title>Comparative genomics and phylogenomic investigation of the class Geoglossomycetes provide insights into ecological specialization and systematics.</title>
        <authorList>
            <person name="Melie T."/>
            <person name="Pirro S."/>
            <person name="Miller A.N."/>
            <person name="Quandt A."/>
        </authorList>
    </citation>
    <scope>NUCLEOTIDE SEQUENCE</scope>
    <source>
        <strain evidence="11">GBOQ0MN5Z8</strain>
    </source>
</reference>
<sequence>MEHLDFCPGGEIFGYLRRAKRFTTEITRFYAAEIILILELLHEKEGIAYRDLKPENIMLDGRGHVKLVDFGFAKRVGRSKLHFPRTPVFQYKIFISVVETYTLCGTPEYLSPEAIQSNGDTPYPASTPLYLLKTHTGHGTAVDWIIEGTLPFPPWMFQESRSLISGLCTADRSSRLGNMAGGAAQIKAHPFFNGVDWDALSRRTEPGPIVPMLSHPGDTKYFDKYEDPEDGVKYTDEDYDRYEDEFRDF</sequence>
<dbReference type="InterPro" id="IPR008271">
    <property type="entry name" value="Ser/Thr_kinase_AS"/>
</dbReference>
<evidence type="ECO:0000256" key="2">
    <source>
        <dbReference type="ARBA" id="ARBA00022527"/>
    </source>
</evidence>
<feature type="domain" description="Protein kinase" evidence="9">
    <location>
        <begin position="1"/>
        <end position="249"/>
    </location>
</feature>
<evidence type="ECO:0000256" key="6">
    <source>
        <dbReference type="ARBA" id="ARBA00022840"/>
    </source>
</evidence>
<dbReference type="GO" id="GO:0005829">
    <property type="term" value="C:cytosol"/>
    <property type="evidence" value="ECO:0007669"/>
    <property type="project" value="TreeGrafter"/>
</dbReference>
<dbReference type="SMART" id="SM00133">
    <property type="entry name" value="S_TK_X"/>
    <property type="match status" value="1"/>
</dbReference>
<evidence type="ECO:0000259" key="10">
    <source>
        <dbReference type="PROSITE" id="PS51285"/>
    </source>
</evidence>
<dbReference type="PANTHER" id="PTHR24353">
    <property type="entry name" value="CYCLIC NUCLEOTIDE-DEPENDENT PROTEIN KINASE"/>
    <property type="match status" value="1"/>
</dbReference>
<evidence type="ECO:0000256" key="3">
    <source>
        <dbReference type="ARBA" id="ARBA00022679"/>
    </source>
</evidence>
<evidence type="ECO:0000313" key="11">
    <source>
        <dbReference type="EMBL" id="KAH0544588.1"/>
    </source>
</evidence>
<evidence type="ECO:0000256" key="8">
    <source>
        <dbReference type="ARBA" id="ARBA00047454"/>
    </source>
</evidence>
<dbReference type="EMBL" id="JAGHQL010000016">
    <property type="protein sequence ID" value="KAH0544588.1"/>
    <property type="molecule type" value="Genomic_DNA"/>
</dbReference>
<accession>A0A9P8L0E5</accession>
<dbReference type="PROSITE" id="PS51285">
    <property type="entry name" value="AGC_KINASE_CTER"/>
    <property type="match status" value="1"/>
</dbReference>
<dbReference type="InterPro" id="IPR011009">
    <property type="entry name" value="Kinase-like_dom_sf"/>
</dbReference>
<keyword evidence="3" id="KW-0808">Transferase</keyword>
<evidence type="ECO:0000256" key="1">
    <source>
        <dbReference type="ARBA" id="ARBA00012444"/>
    </source>
</evidence>
<gene>
    <name evidence="11" type="ORF">FGG08_001237</name>
</gene>
<proteinExistence type="predicted"/>
<keyword evidence="4" id="KW-0547">Nucleotide-binding</keyword>
<dbReference type="Pfam" id="PF00069">
    <property type="entry name" value="Pkinase"/>
    <property type="match status" value="1"/>
</dbReference>
<keyword evidence="12" id="KW-1185">Reference proteome</keyword>
<evidence type="ECO:0000256" key="5">
    <source>
        <dbReference type="ARBA" id="ARBA00022777"/>
    </source>
</evidence>
<evidence type="ECO:0000313" key="12">
    <source>
        <dbReference type="Proteomes" id="UP000698800"/>
    </source>
</evidence>
<dbReference type="Proteomes" id="UP000698800">
    <property type="component" value="Unassembled WGS sequence"/>
</dbReference>
<evidence type="ECO:0000256" key="4">
    <source>
        <dbReference type="ARBA" id="ARBA00022741"/>
    </source>
</evidence>
<dbReference type="Gene3D" id="1.10.510.10">
    <property type="entry name" value="Transferase(Phosphotransferase) domain 1"/>
    <property type="match status" value="1"/>
</dbReference>
<dbReference type="SUPFAM" id="SSF56112">
    <property type="entry name" value="Protein kinase-like (PK-like)"/>
    <property type="match status" value="1"/>
</dbReference>